<evidence type="ECO:0000313" key="2">
    <source>
        <dbReference type="Proteomes" id="UP000289738"/>
    </source>
</evidence>
<dbReference type="AlphaFoldDB" id="A0A445D9E2"/>
<comment type="caution">
    <text evidence="1">The sequence shown here is derived from an EMBL/GenBank/DDBJ whole genome shotgun (WGS) entry which is preliminary data.</text>
</comment>
<dbReference type="SUPFAM" id="SSF50104">
    <property type="entry name" value="Translation proteins SH3-like domain"/>
    <property type="match status" value="1"/>
</dbReference>
<keyword evidence="2" id="KW-1185">Reference proteome</keyword>
<sequence>MSLDTAIHNIEIIFEKGGQLVRVARAIAKLIIKEKKLATLKLLFREIRLI</sequence>
<dbReference type="InterPro" id="IPR014722">
    <property type="entry name" value="Rib_uL2_dom2"/>
</dbReference>
<gene>
    <name evidence="1" type="ORF">Ahy_A05g025760</name>
</gene>
<dbReference type="InterPro" id="IPR008991">
    <property type="entry name" value="Translation_prot_SH3-like_sf"/>
</dbReference>
<dbReference type="Proteomes" id="UP000289738">
    <property type="component" value="Chromosome A05"/>
</dbReference>
<reference evidence="1 2" key="1">
    <citation type="submission" date="2019-01" db="EMBL/GenBank/DDBJ databases">
        <title>Sequencing of cultivated peanut Arachis hypogaea provides insights into genome evolution and oil improvement.</title>
        <authorList>
            <person name="Chen X."/>
        </authorList>
    </citation>
    <scope>NUCLEOTIDE SEQUENCE [LARGE SCALE GENOMIC DNA]</scope>
    <source>
        <strain evidence="2">cv. Fuhuasheng</strain>
        <tissue evidence="1">Leaves</tissue>
    </source>
</reference>
<dbReference type="Gene3D" id="2.30.30.30">
    <property type="match status" value="1"/>
</dbReference>
<protein>
    <submittedName>
        <fullName evidence="1">Uncharacterized protein</fullName>
    </submittedName>
</protein>
<dbReference type="EMBL" id="SDMP01000005">
    <property type="protein sequence ID" value="RYR59785.1"/>
    <property type="molecule type" value="Genomic_DNA"/>
</dbReference>
<organism evidence="1 2">
    <name type="scientific">Arachis hypogaea</name>
    <name type="common">Peanut</name>
    <dbReference type="NCBI Taxonomy" id="3818"/>
    <lineage>
        <taxon>Eukaryota</taxon>
        <taxon>Viridiplantae</taxon>
        <taxon>Streptophyta</taxon>
        <taxon>Embryophyta</taxon>
        <taxon>Tracheophyta</taxon>
        <taxon>Spermatophyta</taxon>
        <taxon>Magnoliopsida</taxon>
        <taxon>eudicotyledons</taxon>
        <taxon>Gunneridae</taxon>
        <taxon>Pentapetalae</taxon>
        <taxon>rosids</taxon>
        <taxon>fabids</taxon>
        <taxon>Fabales</taxon>
        <taxon>Fabaceae</taxon>
        <taxon>Papilionoideae</taxon>
        <taxon>50 kb inversion clade</taxon>
        <taxon>dalbergioids sensu lato</taxon>
        <taxon>Dalbergieae</taxon>
        <taxon>Pterocarpus clade</taxon>
        <taxon>Arachis</taxon>
    </lineage>
</organism>
<accession>A0A445D9E2</accession>
<dbReference type="STRING" id="3818.A0A445D9E2"/>
<evidence type="ECO:0000313" key="1">
    <source>
        <dbReference type="EMBL" id="RYR59785.1"/>
    </source>
</evidence>
<name>A0A445D9E2_ARAHY</name>
<proteinExistence type="predicted"/>